<dbReference type="RefSeq" id="WP_101432066.1">
    <property type="nucleotide sequence ID" value="NZ_PCHJ01000010.1"/>
</dbReference>
<evidence type="ECO:0000313" key="3">
    <source>
        <dbReference type="Proteomes" id="UP000233731"/>
    </source>
</evidence>
<organism evidence="2 3">
    <name type="scientific">Bifidobacterium asteroides</name>
    <dbReference type="NCBI Taxonomy" id="1684"/>
    <lineage>
        <taxon>Bacteria</taxon>
        <taxon>Bacillati</taxon>
        <taxon>Actinomycetota</taxon>
        <taxon>Actinomycetes</taxon>
        <taxon>Bifidobacteriales</taxon>
        <taxon>Bifidobacteriaceae</taxon>
        <taxon>Bifidobacterium</taxon>
    </lineage>
</organism>
<feature type="transmembrane region" description="Helical" evidence="1">
    <location>
        <begin position="12"/>
        <end position="32"/>
    </location>
</feature>
<dbReference type="AlphaFoldDB" id="A0A2N3RCB0"/>
<keyword evidence="1" id="KW-0472">Membrane</keyword>
<sequence>MSATQASPRRVIGAVVATGIMSFCGVIVETAMNITFPALMSHFGIVTSSLQWMTTLDLLVVVSITPLSETAVELISNTRIMSCRPAKSRASRASIPNKQAK</sequence>
<evidence type="ECO:0000313" key="2">
    <source>
        <dbReference type="EMBL" id="PKV10121.1"/>
    </source>
</evidence>
<evidence type="ECO:0000256" key="1">
    <source>
        <dbReference type="SAM" id="Phobius"/>
    </source>
</evidence>
<dbReference type="Proteomes" id="UP000233731">
    <property type="component" value="Unassembled WGS sequence"/>
</dbReference>
<protein>
    <submittedName>
        <fullName evidence="2">MFS transporter</fullName>
    </submittedName>
</protein>
<keyword evidence="1" id="KW-0812">Transmembrane</keyword>
<reference evidence="2 3" key="1">
    <citation type="submission" date="2017-10" db="EMBL/GenBank/DDBJ databases">
        <title>Bifidobacterium genomics.</title>
        <authorList>
            <person name="Lugli G.A."/>
            <person name="Milani C."/>
            <person name="Mancabelli L."/>
        </authorList>
    </citation>
    <scope>NUCLEOTIDE SEQUENCE [LARGE SCALE GENOMIC DNA]</scope>
    <source>
        <strain evidence="2 3">1460B</strain>
    </source>
</reference>
<accession>A0A2N3RCB0</accession>
<gene>
    <name evidence="2" type="ORF">CQR44_0391</name>
</gene>
<comment type="caution">
    <text evidence="2">The sequence shown here is derived from an EMBL/GenBank/DDBJ whole genome shotgun (WGS) entry which is preliminary data.</text>
</comment>
<name>A0A2N3RCB0_9BIFI</name>
<dbReference type="EMBL" id="PCHJ01000010">
    <property type="protein sequence ID" value="PKV10121.1"/>
    <property type="molecule type" value="Genomic_DNA"/>
</dbReference>
<proteinExistence type="predicted"/>
<keyword evidence="1" id="KW-1133">Transmembrane helix</keyword>